<keyword evidence="1" id="KW-0614">Plasmid</keyword>
<sequence length="179" mass="20722">MAETQLVVTEERLNELMALIFARCQVAVDGESKVIPNFDEIRHSVMNRMVQLFVKNSVFSKDDFTFRVTSNNAANPGGYFVDQFAGGGHIKILTLPLFLEERIIFRLAIAYQSFYIDRNGKHVEPSRELKEFYNFLVSLSGKMTKRTKIFENRFMKVQVVLLNDERKLVEAVKCSFKRP</sequence>
<reference evidence="1 2" key="1">
    <citation type="submission" date="2017-11" db="EMBL/GenBank/DDBJ databases">
        <title>Complete genome of Rhizobium leguminosarum Norway, an ineffective micro-symbiont.</title>
        <authorList>
            <person name="Hoffrichter A."/>
            <person name="Liang J."/>
            <person name="Brachmann A."/>
            <person name="Marin M."/>
        </authorList>
    </citation>
    <scope>NUCLEOTIDE SEQUENCE [LARGE SCALE GENOMIC DNA]</scope>
    <source>
        <strain evidence="1 2">Norway</strain>
        <plasmid evidence="2">Plasmid prln1</plasmid>
    </source>
</reference>
<proteinExistence type="predicted"/>
<accession>A0A2K9ZCE2</accession>
<name>A0A2K9ZCE2_RHILE</name>
<gene>
    <name evidence="1" type="ORF">CUJ84_pRLN1000425</name>
</gene>
<protein>
    <submittedName>
        <fullName evidence="1">Uncharacterized protein</fullName>
    </submittedName>
</protein>
<evidence type="ECO:0000313" key="2">
    <source>
        <dbReference type="Proteomes" id="UP000238523"/>
    </source>
</evidence>
<geneLocation type="plasmid" evidence="2">
    <name>prln1</name>
</geneLocation>
<dbReference type="RefSeq" id="WP_105008631.1">
    <property type="nucleotide sequence ID" value="NZ_CP025013.1"/>
</dbReference>
<organism evidence="1 2">
    <name type="scientific">Rhizobium leguminosarum</name>
    <dbReference type="NCBI Taxonomy" id="384"/>
    <lineage>
        <taxon>Bacteria</taxon>
        <taxon>Pseudomonadati</taxon>
        <taxon>Pseudomonadota</taxon>
        <taxon>Alphaproteobacteria</taxon>
        <taxon>Hyphomicrobiales</taxon>
        <taxon>Rhizobiaceae</taxon>
        <taxon>Rhizobium/Agrobacterium group</taxon>
        <taxon>Rhizobium</taxon>
    </lineage>
</organism>
<dbReference type="EMBL" id="CP025013">
    <property type="protein sequence ID" value="AUW45888.1"/>
    <property type="molecule type" value="Genomic_DNA"/>
</dbReference>
<dbReference type="AlphaFoldDB" id="A0A2K9ZCE2"/>
<evidence type="ECO:0000313" key="1">
    <source>
        <dbReference type="EMBL" id="AUW45888.1"/>
    </source>
</evidence>
<dbReference type="Proteomes" id="UP000238523">
    <property type="component" value="Plasmid pRLN1"/>
</dbReference>